<dbReference type="PANTHER" id="PTHR45646:SF11">
    <property type="entry name" value="SERINE_THREONINE-PROTEIN KINASE DOA"/>
    <property type="match status" value="1"/>
</dbReference>
<evidence type="ECO:0000256" key="1">
    <source>
        <dbReference type="ARBA" id="ARBA00022527"/>
    </source>
</evidence>
<dbReference type="SUPFAM" id="SSF56112">
    <property type="entry name" value="Protein kinase-like (PK-like)"/>
    <property type="match status" value="1"/>
</dbReference>
<dbReference type="Proteomes" id="UP000481861">
    <property type="component" value="Unassembled WGS sequence"/>
</dbReference>
<dbReference type="InterPro" id="IPR000719">
    <property type="entry name" value="Prot_kinase_dom"/>
</dbReference>
<evidence type="ECO:0000256" key="5">
    <source>
        <dbReference type="ARBA" id="ARBA00022840"/>
    </source>
</evidence>
<dbReference type="EMBL" id="JAADJZ010000005">
    <property type="protein sequence ID" value="KAF2874878.1"/>
    <property type="molecule type" value="Genomic_DNA"/>
</dbReference>
<dbReference type="Gene3D" id="1.10.510.10">
    <property type="entry name" value="Transferase(Phosphotransferase) domain 1"/>
    <property type="match status" value="1"/>
</dbReference>
<dbReference type="GO" id="GO:0005634">
    <property type="term" value="C:nucleus"/>
    <property type="evidence" value="ECO:0007669"/>
    <property type="project" value="TreeGrafter"/>
</dbReference>
<evidence type="ECO:0000256" key="2">
    <source>
        <dbReference type="ARBA" id="ARBA00022679"/>
    </source>
</evidence>
<protein>
    <submittedName>
        <fullName evidence="8">Kinase-like domain-containing protein</fullName>
    </submittedName>
</protein>
<dbReference type="GO" id="GO:0043484">
    <property type="term" value="P:regulation of RNA splicing"/>
    <property type="evidence" value="ECO:0007669"/>
    <property type="project" value="TreeGrafter"/>
</dbReference>
<keyword evidence="1" id="KW-0723">Serine/threonine-protein kinase</keyword>
<evidence type="ECO:0000313" key="8">
    <source>
        <dbReference type="EMBL" id="KAF2874878.1"/>
    </source>
</evidence>
<evidence type="ECO:0000256" key="4">
    <source>
        <dbReference type="ARBA" id="ARBA00022777"/>
    </source>
</evidence>
<feature type="binding site" evidence="6">
    <location>
        <position position="98"/>
    </location>
    <ligand>
        <name>ATP</name>
        <dbReference type="ChEBI" id="CHEBI:30616"/>
    </ligand>
</feature>
<sequence length="425" mass="48809">MPPWLLPCNPRLTQFLKKLPLLGALIPRPPEIIPHTTPFEEETATAYSVDKYFPVEIDAVLDDRYRVLGKLGYGTNATVWLCMDLPTKTTKKSYVVVKVGTRNSGQALREAVVFNYIRGLRTSHPGAQAIRTMLHSFRLSYRDGMYFALVHPPLAMSLRDLRLAYPDFKVPVRMMQFVLRHILLGLSFLHEHGIVHTDIQEGNIMFEFANPDVLRDFTRRERLQPSARKLLPSSTIYASRSLHWEFNFSTPILSDFGLARYGQVTYTDARVQPLPYQAPEVLLGIPWARKVDVWNVGCFVFHMLFKQLLFDGDDDAVPRTWDNRRYLDGVAGTLGPPPREMLAIARANVRPEGEEGLEKTFSEEAYWVGRSTQLVSLRRRVQMAGLEEPELLVEFLEMCVEWRPEERMDMAQLLDSRWMTAAAHS</sequence>
<proteinExistence type="predicted"/>
<name>A0A7C8MC85_9PLEO</name>
<keyword evidence="4 8" id="KW-0418">Kinase</keyword>
<keyword evidence="3 6" id="KW-0547">Nucleotide-binding</keyword>
<comment type="caution">
    <text evidence="8">The sequence shown here is derived from an EMBL/GenBank/DDBJ whole genome shotgun (WGS) entry which is preliminary data.</text>
</comment>
<evidence type="ECO:0000256" key="6">
    <source>
        <dbReference type="PROSITE-ProRule" id="PRU10141"/>
    </source>
</evidence>
<dbReference type="PROSITE" id="PS00107">
    <property type="entry name" value="PROTEIN_KINASE_ATP"/>
    <property type="match status" value="1"/>
</dbReference>
<dbReference type="InterPro" id="IPR017441">
    <property type="entry name" value="Protein_kinase_ATP_BS"/>
</dbReference>
<evidence type="ECO:0000259" key="7">
    <source>
        <dbReference type="PROSITE" id="PS50011"/>
    </source>
</evidence>
<keyword evidence="2" id="KW-0808">Transferase</keyword>
<evidence type="ECO:0000256" key="3">
    <source>
        <dbReference type="ARBA" id="ARBA00022741"/>
    </source>
</evidence>
<dbReference type="PANTHER" id="PTHR45646">
    <property type="entry name" value="SERINE/THREONINE-PROTEIN KINASE DOA-RELATED"/>
    <property type="match status" value="1"/>
</dbReference>
<dbReference type="Pfam" id="PF00069">
    <property type="entry name" value="Pkinase"/>
    <property type="match status" value="2"/>
</dbReference>
<dbReference type="Gene3D" id="3.30.200.20">
    <property type="entry name" value="Phosphorylase Kinase, domain 1"/>
    <property type="match status" value="1"/>
</dbReference>
<keyword evidence="5 6" id="KW-0067">ATP-binding</keyword>
<dbReference type="InterPro" id="IPR051175">
    <property type="entry name" value="CLK_kinases"/>
</dbReference>
<dbReference type="AlphaFoldDB" id="A0A7C8MC85"/>
<organism evidence="8 9">
    <name type="scientific">Massariosphaeria phaeospora</name>
    <dbReference type="NCBI Taxonomy" id="100035"/>
    <lineage>
        <taxon>Eukaryota</taxon>
        <taxon>Fungi</taxon>
        <taxon>Dikarya</taxon>
        <taxon>Ascomycota</taxon>
        <taxon>Pezizomycotina</taxon>
        <taxon>Dothideomycetes</taxon>
        <taxon>Pleosporomycetidae</taxon>
        <taxon>Pleosporales</taxon>
        <taxon>Pleosporales incertae sedis</taxon>
        <taxon>Massariosphaeria</taxon>
    </lineage>
</organism>
<dbReference type="OrthoDB" id="5979581at2759"/>
<accession>A0A7C8MC85</accession>
<dbReference type="GO" id="GO:0005524">
    <property type="term" value="F:ATP binding"/>
    <property type="evidence" value="ECO:0007669"/>
    <property type="project" value="UniProtKB-UniRule"/>
</dbReference>
<dbReference type="PROSITE" id="PS50011">
    <property type="entry name" value="PROTEIN_KINASE_DOM"/>
    <property type="match status" value="1"/>
</dbReference>
<keyword evidence="9" id="KW-1185">Reference proteome</keyword>
<reference evidence="8 9" key="1">
    <citation type="submission" date="2020-01" db="EMBL/GenBank/DDBJ databases">
        <authorList>
            <consortium name="DOE Joint Genome Institute"/>
            <person name="Haridas S."/>
            <person name="Albert R."/>
            <person name="Binder M."/>
            <person name="Bloem J."/>
            <person name="Labutti K."/>
            <person name="Salamov A."/>
            <person name="Andreopoulos B."/>
            <person name="Baker S.E."/>
            <person name="Barry K."/>
            <person name="Bills G."/>
            <person name="Bluhm B.H."/>
            <person name="Cannon C."/>
            <person name="Castanera R."/>
            <person name="Culley D.E."/>
            <person name="Daum C."/>
            <person name="Ezra D."/>
            <person name="Gonzalez J.B."/>
            <person name="Henrissat B."/>
            <person name="Kuo A."/>
            <person name="Liang C."/>
            <person name="Lipzen A."/>
            <person name="Lutzoni F."/>
            <person name="Magnuson J."/>
            <person name="Mondo S."/>
            <person name="Nolan M."/>
            <person name="Ohm R."/>
            <person name="Pangilinan J."/>
            <person name="Park H.-J.H."/>
            <person name="Ramirez L."/>
            <person name="Alfaro M."/>
            <person name="Sun H."/>
            <person name="Tritt A."/>
            <person name="Yoshinaga Y."/>
            <person name="Zwiers L.-H.L."/>
            <person name="Turgeon B.G."/>
            <person name="Goodwin S.B."/>
            <person name="Spatafora J.W."/>
            <person name="Crous P.W."/>
            <person name="Grigoriev I.V."/>
        </authorList>
    </citation>
    <scope>NUCLEOTIDE SEQUENCE [LARGE SCALE GENOMIC DNA]</scope>
    <source>
        <strain evidence="8 9">CBS 611.86</strain>
    </source>
</reference>
<gene>
    <name evidence="8" type="ORF">BDV95DRAFT_301518</name>
</gene>
<dbReference type="GO" id="GO:0004674">
    <property type="term" value="F:protein serine/threonine kinase activity"/>
    <property type="evidence" value="ECO:0007669"/>
    <property type="project" value="UniProtKB-KW"/>
</dbReference>
<feature type="domain" description="Protein kinase" evidence="7">
    <location>
        <begin position="65"/>
        <end position="419"/>
    </location>
</feature>
<dbReference type="SMART" id="SM00220">
    <property type="entry name" value="S_TKc"/>
    <property type="match status" value="1"/>
</dbReference>
<evidence type="ECO:0000313" key="9">
    <source>
        <dbReference type="Proteomes" id="UP000481861"/>
    </source>
</evidence>
<dbReference type="InterPro" id="IPR011009">
    <property type="entry name" value="Kinase-like_dom_sf"/>
</dbReference>